<dbReference type="RefSeq" id="WP_066790291.1">
    <property type="nucleotide sequence ID" value="NZ_LWQS01000082.1"/>
</dbReference>
<keyword evidence="2 4" id="KW-0012">Acyltransferase</keyword>
<gene>
    <name evidence="4" type="ORF">A6A03_03650</name>
</gene>
<evidence type="ECO:0000256" key="2">
    <source>
        <dbReference type="ARBA" id="ARBA00023315"/>
    </source>
</evidence>
<keyword evidence="1 4" id="KW-0808">Transferase</keyword>
<dbReference type="GO" id="GO:0003841">
    <property type="term" value="F:1-acylglycerol-3-phosphate O-acyltransferase activity"/>
    <property type="evidence" value="ECO:0007669"/>
    <property type="project" value="TreeGrafter"/>
</dbReference>
<dbReference type="AlphaFoldDB" id="A0A178M3K1"/>
<dbReference type="EMBL" id="LWQS01000082">
    <property type="protein sequence ID" value="OAN42822.1"/>
    <property type="molecule type" value="Genomic_DNA"/>
</dbReference>
<proteinExistence type="predicted"/>
<accession>A0A178M3K1</accession>
<dbReference type="STRING" id="1707952.A6A03_03650"/>
<evidence type="ECO:0000313" key="5">
    <source>
        <dbReference type="Proteomes" id="UP000078287"/>
    </source>
</evidence>
<dbReference type="SMART" id="SM00563">
    <property type="entry name" value="PlsC"/>
    <property type="match status" value="1"/>
</dbReference>
<comment type="caution">
    <text evidence="4">The sequence shown here is derived from an EMBL/GenBank/DDBJ whole genome shotgun (WGS) entry which is preliminary data.</text>
</comment>
<name>A0A178M3K1_9CHLR</name>
<dbReference type="GO" id="GO:0005886">
    <property type="term" value="C:plasma membrane"/>
    <property type="evidence" value="ECO:0007669"/>
    <property type="project" value="TreeGrafter"/>
</dbReference>
<keyword evidence="5" id="KW-1185">Reference proteome</keyword>
<evidence type="ECO:0000313" key="4">
    <source>
        <dbReference type="EMBL" id="OAN42822.1"/>
    </source>
</evidence>
<dbReference type="Proteomes" id="UP000078287">
    <property type="component" value="Unassembled WGS sequence"/>
</dbReference>
<dbReference type="SUPFAM" id="SSF69593">
    <property type="entry name" value="Glycerol-3-phosphate (1)-acyltransferase"/>
    <property type="match status" value="1"/>
</dbReference>
<sequence>MSLYRSRHVAARFMPALFRIFVRLYVRPRVEGVEHIPHEGAFIIASNHASHADTAVIYTVLPREVRPRFVAAAAQDYFFRGGMMQFLSRILFNAIPIARDRRGGQDPLRHAARALREGYALLLFPEGTRSKTGEIGPFRSGVGRLIAEFPGTPVIPTYVGGTNRVMPKGKVLPRPYKVTVRFGEPLYLKAHPKLRATWQTAADEVREAIIQLSGTAPAHSIDTSFDQDT</sequence>
<reference evidence="4 5" key="1">
    <citation type="submission" date="2016-04" db="EMBL/GenBank/DDBJ databases">
        <title>Chloroflexus islandicus sp. nov., a thermophilic filamentous anoxygenic phototrophic bacterium from geyser Strokkur (Iceland).</title>
        <authorList>
            <person name="Gaisin V.A."/>
            <person name="Kalashnikov A.M."/>
            <person name="Sukhacheva M.V."/>
            <person name="Grouzdev D.S."/>
            <person name="Ivanov T.M."/>
            <person name="Kuznetsov B."/>
            <person name="Gorlenko V.M."/>
        </authorList>
    </citation>
    <scope>NUCLEOTIDE SEQUENCE [LARGE SCALE GENOMIC DNA]</scope>
    <source>
        <strain evidence="5">isl-2</strain>
    </source>
</reference>
<dbReference type="Pfam" id="PF01553">
    <property type="entry name" value="Acyltransferase"/>
    <property type="match status" value="1"/>
</dbReference>
<organism evidence="4 5">
    <name type="scientific">Chloroflexus islandicus</name>
    <dbReference type="NCBI Taxonomy" id="1707952"/>
    <lineage>
        <taxon>Bacteria</taxon>
        <taxon>Bacillati</taxon>
        <taxon>Chloroflexota</taxon>
        <taxon>Chloroflexia</taxon>
        <taxon>Chloroflexales</taxon>
        <taxon>Chloroflexineae</taxon>
        <taxon>Chloroflexaceae</taxon>
        <taxon>Chloroflexus</taxon>
    </lineage>
</organism>
<feature type="domain" description="Phospholipid/glycerol acyltransferase" evidence="3">
    <location>
        <begin position="42"/>
        <end position="162"/>
    </location>
</feature>
<dbReference type="CDD" id="cd07989">
    <property type="entry name" value="LPLAT_AGPAT-like"/>
    <property type="match status" value="1"/>
</dbReference>
<dbReference type="InterPro" id="IPR002123">
    <property type="entry name" value="Plipid/glycerol_acylTrfase"/>
</dbReference>
<protein>
    <submittedName>
        <fullName evidence="4">Glycerol acyltransferase</fullName>
    </submittedName>
</protein>
<evidence type="ECO:0000256" key="1">
    <source>
        <dbReference type="ARBA" id="ARBA00022679"/>
    </source>
</evidence>
<dbReference type="PANTHER" id="PTHR10434:SF11">
    <property type="entry name" value="1-ACYL-SN-GLYCEROL-3-PHOSPHATE ACYLTRANSFERASE"/>
    <property type="match status" value="1"/>
</dbReference>
<dbReference type="GO" id="GO:0006654">
    <property type="term" value="P:phosphatidic acid biosynthetic process"/>
    <property type="evidence" value="ECO:0007669"/>
    <property type="project" value="TreeGrafter"/>
</dbReference>
<evidence type="ECO:0000259" key="3">
    <source>
        <dbReference type="SMART" id="SM00563"/>
    </source>
</evidence>
<dbReference type="PANTHER" id="PTHR10434">
    <property type="entry name" value="1-ACYL-SN-GLYCEROL-3-PHOSPHATE ACYLTRANSFERASE"/>
    <property type="match status" value="1"/>
</dbReference>